<dbReference type="EMBL" id="SUMC01000014">
    <property type="protein sequence ID" value="TKA10405.1"/>
    <property type="molecule type" value="Genomic_DNA"/>
</dbReference>
<protein>
    <submittedName>
        <fullName evidence="2">DUF2029 domain-containing protein</fullName>
    </submittedName>
</protein>
<keyword evidence="1" id="KW-0472">Membrane</keyword>
<feature type="transmembrane region" description="Helical" evidence="1">
    <location>
        <begin position="87"/>
        <end position="111"/>
    </location>
</feature>
<name>A0A4U0T8C2_9ACTN</name>
<evidence type="ECO:0000313" key="2">
    <source>
        <dbReference type="EMBL" id="TKA10405.1"/>
    </source>
</evidence>
<feature type="transmembrane region" description="Helical" evidence="1">
    <location>
        <begin position="48"/>
        <end position="67"/>
    </location>
</feature>
<sequence length="469" mass="49413">MPPSLSPAPWREDAAEAREPSFAPVFPTSLDWALLQWLCYRALTRPRVAVSVSAASIVLLVLVGAGAPNNNTLGMALPLPLLGPMSALVSTTVTTAAVLLSGLGLVGLLGAHSSGWRPSPRRLFAAGAVTVAVITNLTPVGSSDTASYAAYGRIAALGGDPYVITPGQLGGDYAHLVSHTWLATASVYGPVATWLQAAAAQIGGHRPWLTVWLLMLANGAAFLATGYVLIRTAADPVRAGLLWVANPLLMVVLVAGGHLDTIVAALAVCAVHCARNYARPRDDLIVGLLVGLACSIKISAALLGIALLWPLLRERAWGRVARQGLSGAFVLAAGYSWYGTHALAPLSAASHLVAMPSLWWVVQKLGQVTIGRMGTSAAIGIVWPVLALALAWLIHRRMSPKAPPSVAVFIALTFAWILAAPWSMPWYSAVVWVMVALLPRCSMVRWLILTTTALALVHDSVGHDWSWLG</sequence>
<dbReference type="RefSeq" id="WP_136724758.1">
    <property type="nucleotide sequence ID" value="NZ_SUMC01000014.1"/>
</dbReference>
<comment type="caution">
    <text evidence="2">The sequence shown here is derived from an EMBL/GenBank/DDBJ whole genome shotgun (WGS) entry which is preliminary data.</text>
</comment>
<feature type="transmembrane region" description="Helical" evidence="1">
    <location>
        <begin position="176"/>
        <end position="197"/>
    </location>
</feature>
<proteinExistence type="predicted"/>
<gene>
    <name evidence="2" type="ORF">FCI23_17080</name>
</gene>
<dbReference type="AlphaFoldDB" id="A0A4U0T8C2"/>
<keyword evidence="1" id="KW-1133">Transmembrane helix</keyword>
<feature type="transmembrane region" description="Helical" evidence="1">
    <location>
        <begin position="374"/>
        <end position="394"/>
    </location>
</feature>
<dbReference type="Pfam" id="PF26314">
    <property type="entry name" value="MptA_B_family"/>
    <property type="match status" value="1"/>
</dbReference>
<evidence type="ECO:0000256" key="1">
    <source>
        <dbReference type="SAM" id="Phobius"/>
    </source>
</evidence>
<keyword evidence="3" id="KW-1185">Reference proteome</keyword>
<feature type="transmembrane region" description="Helical" evidence="1">
    <location>
        <begin position="343"/>
        <end position="362"/>
    </location>
</feature>
<feature type="transmembrane region" description="Helical" evidence="1">
    <location>
        <begin position="250"/>
        <end position="272"/>
    </location>
</feature>
<evidence type="ECO:0000313" key="3">
    <source>
        <dbReference type="Proteomes" id="UP000305778"/>
    </source>
</evidence>
<accession>A0A4U0T8C2</accession>
<keyword evidence="1" id="KW-0812">Transmembrane</keyword>
<feature type="transmembrane region" description="Helical" evidence="1">
    <location>
        <begin position="284"/>
        <end position="308"/>
    </location>
</feature>
<feature type="transmembrane region" description="Helical" evidence="1">
    <location>
        <begin position="123"/>
        <end position="141"/>
    </location>
</feature>
<dbReference type="Proteomes" id="UP000305778">
    <property type="component" value="Unassembled WGS sequence"/>
</dbReference>
<organism evidence="2 3">
    <name type="scientific">Actinacidiphila oryziradicis</name>
    <dbReference type="NCBI Taxonomy" id="2571141"/>
    <lineage>
        <taxon>Bacteria</taxon>
        <taxon>Bacillati</taxon>
        <taxon>Actinomycetota</taxon>
        <taxon>Actinomycetes</taxon>
        <taxon>Kitasatosporales</taxon>
        <taxon>Streptomycetaceae</taxon>
        <taxon>Actinacidiphila</taxon>
    </lineage>
</organism>
<feature type="transmembrane region" description="Helical" evidence="1">
    <location>
        <begin position="209"/>
        <end position="230"/>
    </location>
</feature>
<reference evidence="2 3" key="1">
    <citation type="submission" date="2019-04" db="EMBL/GenBank/DDBJ databases">
        <title>Streptomyces oryziradicis sp. nov., a novel actinomycete isolated from rhizosphere soil of rice (Oryza sativa L.).</title>
        <authorList>
            <person name="Li C."/>
        </authorList>
    </citation>
    <scope>NUCLEOTIDE SEQUENCE [LARGE SCALE GENOMIC DNA]</scope>
    <source>
        <strain evidence="2 3">NEAU-C40</strain>
    </source>
</reference>
<dbReference type="OrthoDB" id="5242303at2"/>